<evidence type="ECO:0000313" key="3">
    <source>
        <dbReference type="EMBL" id="EON70740.1"/>
    </source>
</evidence>
<dbReference type="EMBL" id="AQPX01000029">
    <property type="protein sequence ID" value="EON70740.1"/>
    <property type="molecule type" value="Genomic_DNA"/>
</dbReference>
<protein>
    <recommendedName>
        <fullName evidence="5">DoxX-like family protein</fullName>
    </recommendedName>
</protein>
<feature type="transmembrane region" description="Helical" evidence="2">
    <location>
        <begin position="168"/>
        <end position="187"/>
    </location>
</feature>
<sequence>MKKKPIYVEIDMQAPMDDAWAYTQNPKLHEQWDLRFTSITYMEKKSPNAPQQFTYETKVMPGLTVSGWGESKGEHHKEDGTKTSSLHFGTPQKISPIAEGKGYWQYIPYDKGLTFLTQYDYDVRYGKLGVLFDFVFRPLMGWATALSFDVLKRWLEKGENPLSQYRRFFLTMLISLLFCFVWLYHGLVPKVMVQHPDEVMMVEKMLAYPSEDVVDLSWKAVDSSGDAVYPSEERTYQSENAAPASGKAPHLSNADHQMSTATTIVFWIGIAEMLFALCWLFPRGKRFLFGAQIILFPLLTISAVVADKNLAGAPFNPVTFNVALWVLSIVGYILSKDLPSAKSCKRKRGQNT</sequence>
<proteinExistence type="predicted"/>
<evidence type="ECO:0008006" key="5">
    <source>
        <dbReference type="Google" id="ProtNLM"/>
    </source>
</evidence>
<accession>R7Z9A0</accession>
<reference evidence="3 4" key="1">
    <citation type="submission" date="2013-04" db="EMBL/GenBank/DDBJ databases">
        <title>Draft genome of the heavy metal tolerant bacterium Lysinibacillus sphaericus strain OT4b.31.</title>
        <authorList>
            <person name="Pena-Montenegro T.D."/>
            <person name="Dussan J."/>
        </authorList>
    </citation>
    <scope>NUCLEOTIDE SEQUENCE [LARGE SCALE GENOMIC DNA]</scope>
    <source>
        <strain evidence="3 4">OT4b.31</strain>
    </source>
</reference>
<feature type="transmembrane region" description="Helical" evidence="2">
    <location>
        <begin position="261"/>
        <end position="280"/>
    </location>
</feature>
<evidence type="ECO:0000256" key="1">
    <source>
        <dbReference type="SAM" id="MobiDB-lite"/>
    </source>
</evidence>
<dbReference type="HOGENOM" id="CLU_080922_0_0_9"/>
<gene>
    <name evidence="3" type="ORF">H131_19927</name>
</gene>
<feature type="compositionally biased region" description="Basic and acidic residues" evidence="1">
    <location>
        <begin position="71"/>
        <end position="81"/>
    </location>
</feature>
<dbReference type="PATRIC" id="fig|1285586.5.peg.4150"/>
<feature type="region of interest" description="Disordered" evidence="1">
    <location>
        <begin position="70"/>
        <end position="90"/>
    </location>
</feature>
<dbReference type="SUPFAM" id="SSF55961">
    <property type="entry name" value="Bet v1-like"/>
    <property type="match status" value="1"/>
</dbReference>
<dbReference type="eggNOG" id="ENOG5030CRY">
    <property type="taxonomic scope" value="Bacteria"/>
</dbReference>
<feature type="transmembrane region" description="Helical" evidence="2">
    <location>
        <begin position="287"/>
        <end position="306"/>
    </location>
</feature>
<dbReference type="RefSeq" id="WP_010860888.1">
    <property type="nucleotide sequence ID" value="NZ_KB933404.1"/>
</dbReference>
<dbReference type="Pfam" id="PF13781">
    <property type="entry name" value="DoxX_3"/>
    <property type="match status" value="1"/>
</dbReference>
<dbReference type="Proteomes" id="UP000013911">
    <property type="component" value="Unassembled WGS sequence"/>
</dbReference>
<dbReference type="AlphaFoldDB" id="R7Z9A0"/>
<keyword evidence="2" id="KW-1133">Transmembrane helix</keyword>
<name>R7Z9A0_LYSSH</name>
<keyword evidence="2" id="KW-0472">Membrane</keyword>
<organism evidence="3 4">
    <name type="scientific">Lysinibacillus sphaericus OT4b.31</name>
    <dbReference type="NCBI Taxonomy" id="1285586"/>
    <lineage>
        <taxon>Bacteria</taxon>
        <taxon>Bacillati</taxon>
        <taxon>Bacillota</taxon>
        <taxon>Bacilli</taxon>
        <taxon>Bacillales</taxon>
        <taxon>Bacillaceae</taxon>
        <taxon>Lysinibacillus</taxon>
    </lineage>
</organism>
<keyword evidence="2" id="KW-0812">Transmembrane</keyword>
<evidence type="ECO:0000256" key="2">
    <source>
        <dbReference type="SAM" id="Phobius"/>
    </source>
</evidence>
<dbReference type="InterPro" id="IPR025695">
    <property type="entry name" value="DoxX-like"/>
</dbReference>
<comment type="caution">
    <text evidence="3">The sequence shown here is derived from an EMBL/GenBank/DDBJ whole genome shotgun (WGS) entry which is preliminary data.</text>
</comment>
<evidence type="ECO:0000313" key="4">
    <source>
        <dbReference type="Proteomes" id="UP000013911"/>
    </source>
</evidence>
<feature type="transmembrane region" description="Helical" evidence="2">
    <location>
        <begin position="318"/>
        <end position="335"/>
    </location>
</feature>